<evidence type="ECO:0000313" key="8">
    <source>
        <dbReference type="EMBL" id="MFC4835756.1"/>
    </source>
</evidence>
<evidence type="ECO:0000256" key="6">
    <source>
        <dbReference type="SAM" id="MobiDB-lite"/>
    </source>
</evidence>
<keyword evidence="3" id="KW-0547">Nucleotide-binding</keyword>
<dbReference type="InterPro" id="IPR000719">
    <property type="entry name" value="Prot_kinase_dom"/>
</dbReference>
<comment type="caution">
    <text evidence="8">The sequence shown here is derived from an EMBL/GenBank/DDBJ whole genome shotgun (WGS) entry which is preliminary data.</text>
</comment>
<dbReference type="PROSITE" id="PS50011">
    <property type="entry name" value="PROTEIN_KINASE_DOM"/>
    <property type="match status" value="1"/>
</dbReference>
<dbReference type="PROSITE" id="PS00109">
    <property type="entry name" value="PROTEIN_KINASE_TYR"/>
    <property type="match status" value="1"/>
</dbReference>
<evidence type="ECO:0000256" key="4">
    <source>
        <dbReference type="ARBA" id="ARBA00022777"/>
    </source>
</evidence>
<dbReference type="GO" id="GO:0016301">
    <property type="term" value="F:kinase activity"/>
    <property type="evidence" value="ECO:0007669"/>
    <property type="project" value="UniProtKB-KW"/>
</dbReference>
<dbReference type="InterPro" id="IPR011009">
    <property type="entry name" value="Kinase-like_dom_sf"/>
</dbReference>
<sequence length="600" mass="60009">MPPPVPTSAPGPLPERLGQRFTLGELIGRGTCSEVYRAHDLLLDRDAAVKIFPVADDPRIEREVSLTASMDHPNLVPVYDVGGVNGRAFVVMALLEGGNLADRLADGPLPVAETLLAVAAVADALGHVHRAGVLHRDVTPRNVLFDSDGRAHLSDFGVAFVADAPRITDTGIVVGSAPYLAPEQVRGETVGPPADVYALGLVMIEALTGRPAYEGAPLAAARERLERRPEVPEGLDFEIVTLLEAMTADDPAHRPPAENVCIGLRRAALAAETLPANGAPLPFAGLGLSGLVPATTDTSATTDTFATAGAAAPHETPGREPRPVLARSGGLVVAASVAAAVLLAGGVVVASAWTVDGVAASGAPAATLAPPTAEIVADPGPGSLVGRGSGGSEVRDESRGSRGEDEPVTVRRGSSASQRAAATTSTDGGAESSAPRRSTSAAPTTETSPEPTRETTPETPSSEPSESTEPSPPSLAPGLPLPSVSLALPTGTSSTTGPAPSSSSTSSSTSSNSTTSNSTTSNAAPSSTTGVDATSSNLASGNLASGNLGSGNRAPGNPTSRTGASSDGPSSTTTSPTAPKRAAARTDPAVEALGGVLGSR</sequence>
<evidence type="ECO:0000313" key="9">
    <source>
        <dbReference type="Proteomes" id="UP001595909"/>
    </source>
</evidence>
<gene>
    <name evidence="8" type="ORF">ACFPEL_25325</name>
</gene>
<evidence type="ECO:0000256" key="1">
    <source>
        <dbReference type="ARBA" id="ARBA00012513"/>
    </source>
</evidence>
<keyword evidence="4 8" id="KW-0418">Kinase</keyword>
<feature type="compositionally biased region" description="Low complexity" evidence="6">
    <location>
        <begin position="476"/>
        <end position="552"/>
    </location>
</feature>
<dbReference type="InterPro" id="IPR050660">
    <property type="entry name" value="NEK_Ser/Thr_kinase"/>
</dbReference>
<dbReference type="SUPFAM" id="SSF56112">
    <property type="entry name" value="Protein kinase-like (PK-like)"/>
    <property type="match status" value="1"/>
</dbReference>
<dbReference type="PANTHER" id="PTHR43671">
    <property type="entry name" value="SERINE/THREONINE-PROTEIN KINASE NEK"/>
    <property type="match status" value="1"/>
</dbReference>
<feature type="compositionally biased region" description="Low complexity" evidence="6">
    <location>
        <begin position="457"/>
        <end position="469"/>
    </location>
</feature>
<feature type="compositionally biased region" description="Low complexity" evidence="6">
    <location>
        <begin position="373"/>
        <end position="382"/>
    </location>
</feature>
<feature type="domain" description="Protein kinase" evidence="7">
    <location>
        <begin position="21"/>
        <end position="269"/>
    </location>
</feature>
<evidence type="ECO:0000256" key="5">
    <source>
        <dbReference type="ARBA" id="ARBA00022840"/>
    </source>
</evidence>
<dbReference type="CDD" id="cd14014">
    <property type="entry name" value="STKc_PknB_like"/>
    <property type="match status" value="1"/>
</dbReference>
<organism evidence="8 9">
    <name type="scientific">Actinomycetospora chibensis</name>
    <dbReference type="NCBI Taxonomy" id="663606"/>
    <lineage>
        <taxon>Bacteria</taxon>
        <taxon>Bacillati</taxon>
        <taxon>Actinomycetota</taxon>
        <taxon>Actinomycetes</taxon>
        <taxon>Pseudonocardiales</taxon>
        <taxon>Pseudonocardiaceae</taxon>
        <taxon>Actinomycetospora</taxon>
    </lineage>
</organism>
<dbReference type="Proteomes" id="UP001595909">
    <property type="component" value="Unassembled WGS sequence"/>
</dbReference>
<proteinExistence type="predicted"/>
<dbReference type="EMBL" id="JBHSIM010000051">
    <property type="protein sequence ID" value="MFC4835756.1"/>
    <property type="molecule type" value="Genomic_DNA"/>
</dbReference>
<dbReference type="Gene3D" id="1.10.510.10">
    <property type="entry name" value="Transferase(Phosphotransferase) domain 1"/>
    <property type="match status" value="1"/>
</dbReference>
<evidence type="ECO:0000256" key="2">
    <source>
        <dbReference type="ARBA" id="ARBA00022679"/>
    </source>
</evidence>
<reference evidence="9" key="1">
    <citation type="journal article" date="2019" name="Int. J. Syst. Evol. Microbiol.">
        <title>The Global Catalogue of Microorganisms (GCM) 10K type strain sequencing project: providing services to taxonomists for standard genome sequencing and annotation.</title>
        <authorList>
            <consortium name="The Broad Institute Genomics Platform"/>
            <consortium name="The Broad Institute Genome Sequencing Center for Infectious Disease"/>
            <person name="Wu L."/>
            <person name="Ma J."/>
        </authorList>
    </citation>
    <scope>NUCLEOTIDE SEQUENCE [LARGE SCALE GENOMIC DNA]</scope>
    <source>
        <strain evidence="9">CCUG 50347</strain>
    </source>
</reference>
<feature type="compositionally biased region" description="Low complexity" evidence="6">
    <location>
        <begin position="411"/>
        <end position="450"/>
    </location>
</feature>
<accession>A0ABV9RNJ6</accession>
<keyword evidence="2" id="KW-0808">Transferase</keyword>
<keyword evidence="5" id="KW-0067">ATP-binding</keyword>
<evidence type="ECO:0000259" key="7">
    <source>
        <dbReference type="PROSITE" id="PS50011"/>
    </source>
</evidence>
<dbReference type="PANTHER" id="PTHR43671:SF13">
    <property type="entry name" value="SERINE_THREONINE-PROTEIN KINASE NEK2"/>
    <property type="match status" value="1"/>
</dbReference>
<feature type="region of interest" description="Disordered" evidence="6">
    <location>
        <begin position="373"/>
        <end position="600"/>
    </location>
</feature>
<dbReference type="InterPro" id="IPR008266">
    <property type="entry name" value="Tyr_kinase_AS"/>
</dbReference>
<evidence type="ECO:0000256" key="3">
    <source>
        <dbReference type="ARBA" id="ARBA00022741"/>
    </source>
</evidence>
<dbReference type="RefSeq" id="WP_274187907.1">
    <property type="nucleotide sequence ID" value="NZ_BAABHN010000051.1"/>
</dbReference>
<feature type="compositionally biased region" description="Basic and acidic residues" evidence="6">
    <location>
        <begin position="393"/>
        <end position="409"/>
    </location>
</feature>
<feature type="compositionally biased region" description="Low complexity" evidence="6">
    <location>
        <begin position="562"/>
        <end position="589"/>
    </location>
</feature>
<dbReference type="EC" id="2.7.11.1" evidence="1"/>
<name>A0ABV9RNJ6_9PSEU</name>
<dbReference type="Pfam" id="PF00069">
    <property type="entry name" value="Pkinase"/>
    <property type="match status" value="1"/>
</dbReference>
<protein>
    <recommendedName>
        <fullName evidence="1">non-specific serine/threonine protein kinase</fullName>
        <ecNumber evidence="1">2.7.11.1</ecNumber>
    </recommendedName>
</protein>
<keyword evidence="9" id="KW-1185">Reference proteome</keyword>